<dbReference type="GO" id="GO:0003723">
    <property type="term" value="F:RNA binding"/>
    <property type="evidence" value="ECO:0007669"/>
    <property type="project" value="UniProtKB-UniRule"/>
</dbReference>
<dbReference type="Gene3D" id="3.30.70.330">
    <property type="match status" value="4"/>
</dbReference>
<dbReference type="FunFam" id="3.30.70.330:FF:000648">
    <property type="entry name" value="Polyadenylate-binding protein"/>
    <property type="match status" value="1"/>
</dbReference>
<dbReference type="Proteomes" id="UP000467841">
    <property type="component" value="Unassembled WGS sequence"/>
</dbReference>
<evidence type="ECO:0000259" key="11">
    <source>
        <dbReference type="PROSITE" id="PS50102"/>
    </source>
</evidence>
<dbReference type="CDD" id="cd12381">
    <property type="entry name" value="RRM4_I_PABPs"/>
    <property type="match status" value="1"/>
</dbReference>
<feature type="domain" description="RRM" evidence="11">
    <location>
        <begin position="62"/>
        <end position="139"/>
    </location>
</feature>
<evidence type="ECO:0000256" key="2">
    <source>
        <dbReference type="ARBA" id="ARBA00004496"/>
    </source>
</evidence>
<evidence type="ECO:0000256" key="9">
    <source>
        <dbReference type="PROSITE-ProRule" id="PRU00176"/>
    </source>
</evidence>
<keyword evidence="7 9" id="KW-0694">RNA-binding</keyword>
<dbReference type="GO" id="GO:0005634">
    <property type="term" value="C:nucleus"/>
    <property type="evidence" value="ECO:0007669"/>
    <property type="project" value="UniProtKB-SubCell"/>
</dbReference>
<sequence length="693" mass="75511">MAAAVASGIAPTAMVDQVPNQPPVPVAVAPPPHSTPFPAVSQVAAVAAAAAAAEALQSHPNSSLYVGDLDQTVNEAHLLDLFNQVAPVQTVRVCRDLTRRSLGYAYVNFANPDDAMRAMDSLNYTPIRDRPIRIMLSNRDPSTRLSGKGNVFIKNLDTAIDNKALYETFSTFGAILSCKVASDVAGRSKGYGFVQFEKEETAQAAIDKLNGMLINDKQVFVGHFVRRQERARSESGAVPRFTNVYVKNLPKEIGDDELKKTFGKYGEISSAVVMKDQSGVSRCFGFVNFESPEAAAVAVEKMNGISLGEDVLFVGRAQKKSEREEELRRKFEQERISRFEKLQGSNLYLKNLDDSVNDEKLNEMFSEYGNVTSCKVMINSQGLSRGFGFVAYSNPEEALRALNEMNGKMIGRKPLYIALAQRKEERRNHLQALFSHMRPAGGAMPPIPSPMNGFHHHPPGGPMGGPHHPMYVGQNGQGLVPSQPMGYGYQLQFMPGVRPGSGPANFMMPYPLQRQNQPGPRVGFRRGANNMQPHFPQQQMMQQNANSGMRYMGGAGDGNGNRRNGIEASPPQGIMTLPLDASAISHNASQSPQKPPLLPISKLTSALALANPDTHPQMLGEQLYPLVHQHEPVHAAKVTGMLLEMDQAEILHLLESPEALKAKVSEALDVLRLSANPPAVSSVDDQFAPTPAE</sequence>
<dbReference type="InterPro" id="IPR002004">
    <property type="entry name" value="PABP_HYD_C"/>
</dbReference>
<evidence type="ECO:0000256" key="8">
    <source>
        <dbReference type="ARBA" id="ARBA00023242"/>
    </source>
</evidence>
<evidence type="ECO:0000256" key="4">
    <source>
        <dbReference type="ARBA" id="ARBA00022490"/>
    </source>
</evidence>
<dbReference type="OrthoDB" id="19742at2759"/>
<feature type="domain" description="RRM" evidence="11">
    <location>
        <begin position="149"/>
        <end position="226"/>
    </location>
</feature>
<dbReference type="FunFam" id="3.30.70.330:FF:000590">
    <property type="entry name" value="Polyadenylate-binding protein 5"/>
    <property type="match status" value="1"/>
</dbReference>
<dbReference type="GO" id="GO:0006417">
    <property type="term" value="P:regulation of translation"/>
    <property type="evidence" value="ECO:0007669"/>
    <property type="project" value="UniProtKB-KW"/>
</dbReference>
<dbReference type="FunFam" id="3.30.70.330:FF:000003">
    <property type="entry name" value="Polyadenylate-binding protein"/>
    <property type="match status" value="1"/>
</dbReference>
<dbReference type="SMART" id="SM00517">
    <property type="entry name" value="PolyA"/>
    <property type="match status" value="1"/>
</dbReference>
<evidence type="ECO:0000256" key="3">
    <source>
        <dbReference type="ARBA" id="ARBA00008557"/>
    </source>
</evidence>
<dbReference type="InterPro" id="IPR036053">
    <property type="entry name" value="PABP-dom"/>
</dbReference>
<dbReference type="EMBL" id="CACVBM020001496">
    <property type="protein sequence ID" value="CAA7052362.1"/>
    <property type="molecule type" value="Genomic_DNA"/>
</dbReference>
<comment type="subcellular location">
    <subcellularLocation>
        <location evidence="2 10">Cytoplasm</location>
    </subcellularLocation>
    <subcellularLocation>
        <location evidence="1">Nucleus</location>
    </subcellularLocation>
</comment>
<comment type="similarity">
    <text evidence="3 10">Belongs to the polyadenylate-binding protein type-1 family.</text>
</comment>
<dbReference type="CDD" id="cd12379">
    <property type="entry name" value="RRM2_I_PABPs"/>
    <property type="match status" value="1"/>
</dbReference>
<evidence type="ECO:0000256" key="10">
    <source>
        <dbReference type="RuleBase" id="RU362004"/>
    </source>
</evidence>
<dbReference type="Pfam" id="PF00076">
    <property type="entry name" value="RRM_1"/>
    <property type="match status" value="4"/>
</dbReference>
<feature type="domain" description="PABC" evidence="12">
    <location>
        <begin position="599"/>
        <end position="676"/>
    </location>
</feature>
<keyword evidence="5" id="KW-0677">Repeat</keyword>
<dbReference type="InterPro" id="IPR003954">
    <property type="entry name" value="RRM_euk-type"/>
</dbReference>
<dbReference type="InterPro" id="IPR035979">
    <property type="entry name" value="RBD_domain_sf"/>
</dbReference>
<protein>
    <recommendedName>
        <fullName evidence="10">Polyadenylate-binding protein</fullName>
        <shortName evidence="10">PABP</shortName>
    </recommendedName>
</protein>
<keyword evidence="14" id="KW-1185">Reference proteome</keyword>
<dbReference type="PROSITE" id="PS50102">
    <property type="entry name" value="RRM"/>
    <property type="match status" value="4"/>
</dbReference>
<evidence type="ECO:0000256" key="7">
    <source>
        <dbReference type="ARBA" id="ARBA00022884"/>
    </source>
</evidence>
<dbReference type="PROSITE" id="PS51309">
    <property type="entry name" value="PABC"/>
    <property type="match status" value="1"/>
</dbReference>
<dbReference type="InterPro" id="IPR006515">
    <property type="entry name" value="PABP_1234"/>
</dbReference>
<dbReference type="FunFam" id="1.10.1900.10:FF:000003">
    <property type="entry name" value="Polyadenylate-binding protein"/>
    <property type="match status" value="1"/>
</dbReference>
<evidence type="ECO:0000313" key="13">
    <source>
        <dbReference type="EMBL" id="CAA7052362.1"/>
    </source>
</evidence>
<feature type="domain" description="RRM" evidence="11">
    <location>
        <begin position="242"/>
        <end position="319"/>
    </location>
</feature>
<proteinExistence type="inferred from homology"/>
<dbReference type="Pfam" id="PF00658">
    <property type="entry name" value="MLLE"/>
    <property type="match status" value="1"/>
</dbReference>
<evidence type="ECO:0000313" key="14">
    <source>
        <dbReference type="Proteomes" id="UP000467841"/>
    </source>
</evidence>
<name>A0A6D2KWV1_9BRAS</name>
<dbReference type="SMART" id="SM00361">
    <property type="entry name" value="RRM_1"/>
    <property type="match status" value="3"/>
</dbReference>
<dbReference type="SUPFAM" id="SSF63570">
    <property type="entry name" value="PABC (PABP) domain"/>
    <property type="match status" value="1"/>
</dbReference>
<evidence type="ECO:0000256" key="1">
    <source>
        <dbReference type="ARBA" id="ARBA00004123"/>
    </source>
</evidence>
<dbReference type="AlphaFoldDB" id="A0A6D2KWV1"/>
<evidence type="ECO:0000256" key="6">
    <source>
        <dbReference type="ARBA" id="ARBA00022845"/>
    </source>
</evidence>
<dbReference type="InterPro" id="IPR045305">
    <property type="entry name" value="RRM2_I_PABPs"/>
</dbReference>
<reference evidence="13" key="1">
    <citation type="submission" date="2020-01" db="EMBL/GenBank/DDBJ databases">
        <authorList>
            <person name="Mishra B."/>
        </authorList>
    </citation>
    <scope>NUCLEOTIDE SEQUENCE [LARGE SCALE GENOMIC DNA]</scope>
</reference>
<comment type="caution">
    <text evidence="13">The sequence shown here is derived from an EMBL/GenBank/DDBJ whole genome shotgun (WGS) entry which is preliminary data.</text>
</comment>
<dbReference type="CDD" id="cd12380">
    <property type="entry name" value="RRM3_I_PABPs"/>
    <property type="match status" value="1"/>
</dbReference>
<keyword evidence="6" id="KW-0810">Translation regulation</keyword>
<accession>A0A6D2KWV1</accession>
<feature type="domain" description="RRM" evidence="11">
    <location>
        <begin position="345"/>
        <end position="422"/>
    </location>
</feature>
<dbReference type="InterPro" id="IPR012677">
    <property type="entry name" value="Nucleotide-bd_a/b_plait_sf"/>
</dbReference>
<dbReference type="GO" id="GO:0005737">
    <property type="term" value="C:cytoplasm"/>
    <property type="evidence" value="ECO:0007669"/>
    <property type="project" value="UniProtKB-SubCell"/>
</dbReference>
<dbReference type="SMART" id="SM00360">
    <property type="entry name" value="RRM"/>
    <property type="match status" value="4"/>
</dbReference>
<comment type="function">
    <text evidence="10">Binds the poly(A) tail of mRNA.</text>
</comment>
<evidence type="ECO:0000256" key="5">
    <source>
        <dbReference type="ARBA" id="ARBA00022737"/>
    </source>
</evidence>
<dbReference type="SUPFAM" id="SSF54928">
    <property type="entry name" value="RNA-binding domain, RBD"/>
    <property type="match status" value="2"/>
</dbReference>
<dbReference type="InterPro" id="IPR000504">
    <property type="entry name" value="RRM_dom"/>
</dbReference>
<dbReference type="Gene3D" id="1.10.1900.10">
    <property type="entry name" value="c-terminal domain of poly(a) binding protein"/>
    <property type="match status" value="1"/>
</dbReference>
<keyword evidence="4 10" id="KW-0963">Cytoplasm</keyword>
<keyword evidence="8" id="KW-0539">Nucleus</keyword>
<dbReference type="PANTHER" id="PTHR24012">
    <property type="entry name" value="RNA BINDING PROTEIN"/>
    <property type="match status" value="1"/>
</dbReference>
<evidence type="ECO:0000259" key="12">
    <source>
        <dbReference type="PROSITE" id="PS51309"/>
    </source>
</evidence>
<dbReference type="NCBIfam" id="TIGR01628">
    <property type="entry name" value="PABP-1234"/>
    <property type="match status" value="1"/>
</dbReference>
<gene>
    <name evidence="13" type="ORF">MERR_LOCUS39597</name>
</gene>
<organism evidence="13 14">
    <name type="scientific">Microthlaspi erraticum</name>
    <dbReference type="NCBI Taxonomy" id="1685480"/>
    <lineage>
        <taxon>Eukaryota</taxon>
        <taxon>Viridiplantae</taxon>
        <taxon>Streptophyta</taxon>
        <taxon>Embryophyta</taxon>
        <taxon>Tracheophyta</taxon>
        <taxon>Spermatophyta</taxon>
        <taxon>Magnoliopsida</taxon>
        <taxon>eudicotyledons</taxon>
        <taxon>Gunneridae</taxon>
        <taxon>Pentapetalae</taxon>
        <taxon>rosids</taxon>
        <taxon>malvids</taxon>
        <taxon>Brassicales</taxon>
        <taxon>Brassicaceae</taxon>
        <taxon>Coluteocarpeae</taxon>
        <taxon>Microthlaspi</taxon>
    </lineage>
</organism>
<dbReference type="FunFam" id="3.30.70.330:FF:001206">
    <property type="entry name" value="Polyadenylate-binding protein"/>
    <property type="match status" value="1"/>
</dbReference>